<dbReference type="SUPFAM" id="SSF56672">
    <property type="entry name" value="DNA/RNA polymerases"/>
    <property type="match status" value="1"/>
</dbReference>
<feature type="signal peptide" evidence="1">
    <location>
        <begin position="1"/>
        <end position="23"/>
    </location>
</feature>
<protein>
    <submittedName>
        <fullName evidence="2">Uncharacterized protein</fullName>
    </submittedName>
</protein>
<evidence type="ECO:0000313" key="3">
    <source>
        <dbReference type="Proteomes" id="UP001497516"/>
    </source>
</evidence>
<gene>
    <name evidence="2" type="ORF">LTRI10_LOCUS23480</name>
</gene>
<dbReference type="PANTHER" id="PTHR11439">
    <property type="entry name" value="GAG-POL-RELATED RETROTRANSPOSON"/>
    <property type="match status" value="1"/>
</dbReference>
<evidence type="ECO:0000256" key="1">
    <source>
        <dbReference type="SAM" id="SignalP"/>
    </source>
</evidence>
<sequence>MLRAMFILMLPFAFFDLVAYCDANWGGCESSRRSTTSYFITIGGVPASWSTKKQRVVAPSSVEAEYRAMASTVSEIVWLQWLLNELGAPRSVATPLYCDNQDALHIAANPIFHERTKHVKMDCYFV</sequence>
<dbReference type="PANTHER" id="PTHR11439:SF498">
    <property type="entry name" value="DNAK FAMILY PROTEIN"/>
    <property type="match status" value="1"/>
</dbReference>
<feature type="chain" id="PRO_5043326488" evidence="1">
    <location>
        <begin position="24"/>
        <end position="126"/>
    </location>
</feature>
<keyword evidence="1" id="KW-0732">Signal</keyword>
<dbReference type="InterPro" id="IPR043502">
    <property type="entry name" value="DNA/RNA_pol_sf"/>
</dbReference>
<evidence type="ECO:0000313" key="2">
    <source>
        <dbReference type="EMBL" id="CAL1382140.1"/>
    </source>
</evidence>
<dbReference type="Proteomes" id="UP001497516">
    <property type="component" value="Chromosome 4"/>
</dbReference>
<proteinExistence type="predicted"/>
<name>A0AAV2E8C9_9ROSI</name>
<keyword evidence="3" id="KW-1185">Reference proteome</keyword>
<organism evidence="2 3">
    <name type="scientific">Linum trigynum</name>
    <dbReference type="NCBI Taxonomy" id="586398"/>
    <lineage>
        <taxon>Eukaryota</taxon>
        <taxon>Viridiplantae</taxon>
        <taxon>Streptophyta</taxon>
        <taxon>Embryophyta</taxon>
        <taxon>Tracheophyta</taxon>
        <taxon>Spermatophyta</taxon>
        <taxon>Magnoliopsida</taxon>
        <taxon>eudicotyledons</taxon>
        <taxon>Gunneridae</taxon>
        <taxon>Pentapetalae</taxon>
        <taxon>rosids</taxon>
        <taxon>fabids</taxon>
        <taxon>Malpighiales</taxon>
        <taxon>Linaceae</taxon>
        <taxon>Linum</taxon>
    </lineage>
</organism>
<reference evidence="2 3" key="1">
    <citation type="submission" date="2024-04" db="EMBL/GenBank/DDBJ databases">
        <authorList>
            <person name="Fracassetti M."/>
        </authorList>
    </citation>
    <scope>NUCLEOTIDE SEQUENCE [LARGE SCALE GENOMIC DNA]</scope>
</reference>
<dbReference type="CDD" id="cd09272">
    <property type="entry name" value="RNase_HI_RT_Ty1"/>
    <property type="match status" value="1"/>
</dbReference>
<dbReference type="AlphaFoldDB" id="A0AAV2E8C9"/>
<dbReference type="EMBL" id="OZ034817">
    <property type="protein sequence ID" value="CAL1382140.1"/>
    <property type="molecule type" value="Genomic_DNA"/>
</dbReference>
<accession>A0AAV2E8C9</accession>